<keyword evidence="12" id="KW-1185">Reference proteome</keyword>
<evidence type="ECO:0000256" key="3">
    <source>
        <dbReference type="ARBA" id="ARBA00022989"/>
    </source>
</evidence>
<dbReference type="PANTHER" id="PTHR31925">
    <property type="entry name" value="TRANSMEMBRANE PROTEIN 251"/>
    <property type="match status" value="1"/>
</dbReference>
<comment type="caution">
    <text evidence="10">The sequence shown here is derived from an EMBL/GenBank/DDBJ whole genome shotgun (WGS) entry which is preliminary data.</text>
</comment>
<keyword evidence="4" id="KW-0333">Golgi apparatus</keyword>
<comment type="similarity">
    <text evidence="6">Belongs to the LYSET family.</text>
</comment>
<keyword evidence="5 9" id="KW-0472">Membrane</keyword>
<evidence type="ECO:0000256" key="5">
    <source>
        <dbReference type="ARBA" id="ARBA00023136"/>
    </source>
</evidence>
<evidence type="ECO:0000313" key="10">
    <source>
        <dbReference type="EMBL" id="CAL4148601.1"/>
    </source>
</evidence>
<evidence type="ECO:0000256" key="8">
    <source>
        <dbReference type="ARBA" id="ARBA00034557"/>
    </source>
</evidence>
<evidence type="ECO:0000256" key="2">
    <source>
        <dbReference type="ARBA" id="ARBA00022692"/>
    </source>
</evidence>
<dbReference type="Proteomes" id="UP001497623">
    <property type="component" value="Unassembled WGS sequence"/>
</dbReference>
<dbReference type="InterPro" id="IPR028024">
    <property type="entry name" value="LYSET"/>
</dbReference>
<keyword evidence="3 9" id="KW-1133">Transmembrane helix</keyword>
<evidence type="ECO:0000313" key="11">
    <source>
        <dbReference type="EMBL" id="CAL4148604.1"/>
    </source>
</evidence>
<keyword evidence="2 9" id="KW-0812">Transmembrane</keyword>
<evidence type="ECO:0000256" key="9">
    <source>
        <dbReference type="SAM" id="Phobius"/>
    </source>
</evidence>
<dbReference type="EMBL" id="CAXKWB010036586">
    <property type="protein sequence ID" value="CAL4148601.1"/>
    <property type="molecule type" value="Genomic_DNA"/>
</dbReference>
<dbReference type="GO" id="GO:0000139">
    <property type="term" value="C:Golgi membrane"/>
    <property type="evidence" value="ECO:0007669"/>
    <property type="project" value="UniProtKB-SubCell"/>
</dbReference>
<proteinExistence type="inferred from homology"/>
<feature type="transmembrane region" description="Helical" evidence="9">
    <location>
        <begin position="63"/>
        <end position="88"/>
    </location>
</feature>
<dbReference type="AlphaFoldDB" id="A0AAV2RWG2"/>
<sequence>MKVRQRFAWIFLALYLASTCALVYYLLDIADQFAMFSLEHSRLHGVQDQSSSPLKIWHHIGDIPFPLLLLLVAIPYFQIFATLFYCTLPNANSNVNKCLVPILGWIYLFQKVNAIFRVTDDERYEEKTSGHHIVTLS</sequence>
<evidence type="ECO:0000256" key="4">
    <source>
        <dbReference type="ARBA" id="ARBA00023034"/>
    </source>
</evidence>
<dbReference type="EMBL" id="CAXKWB010036586">
    <property type="protein sequence ID" value="CAL4148604.1"/>
    <property type="molecule type" value="Genomic_DNA"/>
</dbReference>
<accession>A0AAV2RWG2</accession>
<name>A0AAV2RWG2_MEGNR</name>
<dbReference type="PANTHER" id="PTHR31925:SF1">
    <property type="entry name" value="LYSOSOMAL ENZYME TRAFFICKING FACTOR"/>
    <property type="match status" value="1"/>
</dbReference>
<evidence type="ECO:0000256" key="1">
    <source>
        <dbReference type="ARBA" id="ARBA00004653"/>
    </source>
</evidence>
<dbReference type="Pfam" id="PF15190">
    <property type="entry name" value="TMEM251"/>
    <property type="match status" value="1"/>
</dbReference>
<evidence type="ECO:0000313" key="12">
    <source>
        <dbReference type="Proteomes" id="UP001497623"/>
    </source>
</evidence>
<protein>
    <recommendedName>
        <fullName evidence="7">Lysosomal enzyme trafficking factor</fullName>
    </recommendedName>
    <alternativeName>
        <fullName evidence="8">Transmembrane protein 251</fullName>
    </alternativeName>
</protein>
<gene>
    <name evidence="10" type="ORF">MNOR_LOCUS30261</name>
    <name evidence="11" type="ORF">MNOR_LOCUS30262</name>
</gene>
<reference evidence="10 12" key="1">
    <citation type="submission" date="2024-05" db="EMBL/GenBank/DDBJ databases">
        <authorList>
            <person name="Wallberg A."/>
        </authorList>
    </citation>
    <scope>NUCLEOTIDE SEQUENCE [LARGE SCALE GENOMIC DNA]</scope>
</reference>
<evidence type="ECO:0000256" key="7">
    <source>
        <dbReference type="ARBA" id="ARBA00034539"/>
    </source>
</evidence>
<evidence type="ECO:0000256" key="6">
    <source>
        <dbReference type="ARBA" id="ARBA00034485"/>
    </source>
</evidence>
<comment type="subcellular location">
    <subcellularLocation>
        <location evidence="1">Golgi apparatus membrane</location>
        <topology evidence="1">Multi-pass membrane protein</topology>
    </subcellularLocation>
</comment>
<feature type="transmembrane region" description="Helical" evidence="9">
    <location>
        <begin position="7"/>
        <end position="27"/>
    </location>
</feature>
<organism evidence="10 12">
    <name type="scientific">Meganyctiphanes norvegica</name>
    <name type="common">Northern krill</name>
    <name type="synonym">Thysanopoda norvegica</name>
    <dbReference type="NCBI Taxonomy" id="48144"/>
    <lineage>
        <taxon>Eukaryota</taxon>
        <taxon>Metazoa</taxon>
        <taxon>Ecdysozoa</taxon>
        <taxon>Arthropoda</taxon>
        <taxon>Crustacea</taxon>
        <taxon>Multicrustacea</taxon>
        <taxon>Malacostraca</taxon>
        <taxon>Eumalacostraca</taxon>
        <taxon>Eucarida</taxon>
        <taxon>Euphausiacea</taxon>
        <taxon>Euphausiidae</taxon>
        <taxon>Meganyctiphanes</taxon>
    </lineage>
</organism>